<accession>A0A839N3J3</accession>
<keyword evidence="3" id="KW-0238">DNA-binding</keyword>
<dbReference type="Gene3D" id="6.10.140.190">
    <property type="match status" value="1"/>
</dbReference>
<dbReference type="Pfam" id="PF10400">
    <property type="entry name" value="Vir_act_alpha_C"/>
    <property type="match status" value="1"/>
</dbReference>
<dbReference type="EMBL" id="JACHVQ010000001">
    <property type="protein sequence ID" value="MBB2892320.1"/>
    <property type="molecule type" value="Genomic_DNA"/>
</dbReference>
<name>A0A839N3J3_9MICO</name>
<proteinExistence type="predicted"/>
<dbReference type="AlphaFoldDB" id="A0A839N3J3"/>
<evidence type="ECO:0000259" key="1">
    <source>
        <dbReference type="Pfam" id="PF03551"/>
    </source>
</evidence>
<evidence type="ECO:0000313" key="4">
    <source>
        <dbReference type="Proteomes" id="UP000559182"/>
    </source>
</evidence>
<feature type="domain" description="Transcription regulator PadR N-terminal" evidence="1">
    <location>
        <begin position="9"/>
        <end position="82"/>
    </location>
</feature>
<dbReference type="InterPro" id="IPR036390">
    <property type="entry name" value="WH_DNA-bd_sf"/>
</dbReference>
<gene>
    <name evidence="3" type="ORF">FHU39_002304</name>
</gene>
<organism evidence="3 4">
    <name type="scientific">Flexivirga oryzae</name>
    <dbReference type="NCBI Taxonomy" id="1794944"/>
    <lineage>
        <taxon>Bacteria</taxon>
        <taxon>Bacillati</taxon>
        <taxon>Actinomycetota</taxon>
        <taxon>Actinomycetes</taxon>
        <taxon>Micrococcales</taxon>
        <taxon>Dermacoccaceae</taxon>
        <taxon>Flexivirga</taxon>
    </lineage>
</organism>
<dbReference type="Pfam" id="PF03551">
    <property type="entry name" value="PadR"/>
    <property type="match status" value="1"/>
</dbReference>
<evidence type="ECO:0000313" key="3">
    <source>
        <dbReference type="EMBL" id="MBB2892320.1"/>
    </source>
</evidence>
<dbReference type="InterPro" id="IPR036388">
    <property type="entry name" value="WH-like_DNA-bd_sf"/>
</dbReference>
<dbReference type="PANTHER" id="PTHR43252">
    <property type="entry name" value="TRANSCRIPTIONAL REGULATOR YQJI"/>
    <property type="match status" value="1"/>
</dbReference>
<dbReference type="InterPro" id="IPR018309">
    <property type="entry name" value="Tscrpt_reg_PadR_C"/>
</dbReference>
<feature type="domain" description="Transcription regulator PadR C-terminal" evidence="2">
    <location>
        <begin position="95"/>
        <end position="180"/>
    </location>
</feature>
<dbReference type="SUPFAM" id="SSF46785">
    <property type="entry name" value="Winged helix' DNA-binding domain"/>
    <property type="match status" value="1"/>
</dbReference>
<dbReference type="InterPro" id="IPR005149">
    <property type="entry name" value="Tscrpt_reg_PadR_N"/>
</dbReference>
<evidence type="ECO:0000259" key="2">
    <source>
        <dbReference type="Pfam" id="PF10400"/>
    </source>
</evidence>
<sequence length="184" mass="20767">MVSVLGYALLGLLARAPSTGYDLTRVLDRDLSYFWSARHSQIYPELARLERGDHVRHTVISGAGPRPTKRYEITARGRDALTAWLVGEPEESIERNPTMLRISSLWLIDRAAARQLLDGVRRRSTDRLSLYRRFAAEFDAEPGSADPSQPAFATRATLEAGIRSQEARLAWCDWLQERLEGSGR</sequence>
<dbReference type="PANTHER" id="PTHR43252:SF2">
    <property type="entry name" value="TRANSCRIPTION REGULATOR, PADR-LIKE FAMILY"/>
    <property type="match status" value="1"/>
</dbReference>
<keyword evidence="4" id="KW-1185">Reference proteome</keyword>
<dbReference type="Gene3D" id="1.10.10.10">
    <property type="entry name" value="Winged helix-like DNA-binding domain superfamily/Winged helix DNA-binding domain"/>
    <property type="match status" value="1"/>
</dbReference>
<dbReference type="GO" id="GO:0003677">
    <property type="term" value="F:DNA binding"/>
    <property type="evidence" value="ECO:0007669"/>
    <property type="project" value="UniProtKB-KW"/>
</dbReference>
<comment type="caution">
    <text evidence="3">The sequence shown here is derived from an EMBL/GenBank/DDBJ whole genome shotgun (WGS) entry which is preliminary data.</text>
</comment>
<dbReference type="Proteomes" id="UP000559182">
    <property type="component" value="Unassembled WGS sequence"/>
</dbReference>
<protein>
    <submittedName>
        <fullName evidence="3">DNA-binding PadR family transcriptional regulator</fullName>
    </submittedName>
</protein>
<reference evidence="3 4" key="1">
    <citation type="submission" date="2020-08" db="EMBL/GenBank/DDBJ databases">
        <title>Sequencing the genomes of 1000 actinobacteria strains.</title>
        <authorList>
            <person name="Klenk H.-P."/>
        </authorList>
    </citation>
    <scope>NUCLEOTIDE SEQUENCE [LARGE SCALE GENOMIC DNA]</scope>
    <source>
        <strain evidence="3 4">DSM 105369</strain>
    </source>
</reference>
<dbReference type="RefSeq" id="WP_183320453.1">
    <property type="nucleotide sequence ID" value="NZ_JACHVQ010000001.1"/>
</dbReference>